<name>A0A3N5APG2_9THEO</name>
<evidence type="ECO:0000313" key="2">
    <source>
        <dbReference type="Proteomes" id="UP000282654"/>
    </source>
</evidence>
<gene>
    <name evidence="1" type="ORF">EDD75_0961</name>
</gene>
<dbReference type="NCBIfam" id="TIGR02867">
    <property type="entry name" value="spore_II_P"/>
    <property type="match status" value="1"/>
</dbReference>
<evidence type="ECO:0000313" key="1">
    <source>
        <dbReference type="EMBL" id="RPF46707.1"/>
    </source>
</evidence>
<protein>
    <submittedName>
        <fullName evidence="1">Stage II sporulation protein P</fullName>
    </submittedName>
</protein>
<keyword evidence="2" id="KW-1185">Reference proteome</keyword>
<comment type="caution">
    <text evidence="1">The sequence shown here is derived from an EMBL/GenBank/DDBJ whole genome shotgun (WGS) entry which is preliminary data.</text>
</comment>
<reference evidence="1 2" key="1">
    <citation type="submission" date="2018-11" db="EMBL/GenBank/DDBJ databases">
        <title>Genomic Encyclopedia of Type Strains, Phase IV (KMG-IV): sequencing the most valuable type-strain genomes for metagenomic binning, comparative biology and taxonomic classification.</title>
        <authorList>
            <person name="Goeker M."/>
        </authorList>
    </citation>
    <scope>NUCLEOTIDE SEQUENCE [LARGE SCALE GENOMIC DNA]</scope>
    <source>
        <strain evidence="1 2">DSM 102936</strain>
    </source>
</reference>
<organism evidence="1 2">
    <name type="scientific">Thermodesulfitimonas autotrophica</name>
    <dbReference type="NCBI Taxonomy" id="1894989"/>
    <lineage>
        <taxon>Bacteria</taxon>
        <taxon>Bacillati</taxon>
        <taxon>Bacillota</taxon>
        <taxon>Clostridia</taxon>
        <taxon>Thermoanaerobacterales</taxon>
        <taxon>Thermoanaerobacteraceae</taxon>
        <taxon>Thermodesulfitimonas</taxon>
    </lineage>
</organism>
<sequence length="322" mass="34643">MRRGLWSLLLVVAVVGGCFLWPRIAGAGAGLVRGLWSPEQIVGSCLPPLSRGQGLLWPRFLLTAGKALSGVEPTQAGFLRSVLPAVLCPGKKETASVVVASPHTFSQAAPEKNGSAPLVGIYNTHTGETYAPDDGVERVVGRGKVVEVAGILAEGLRRRDIRVLRSERIHDACYATSYLESAKTVREMIYAAPEIAALFDIHRDSRQPRGVATAKINGKEVARVLIVVGSDKRQPFPTWRENLAFARRIAAHAQQLYPGLCAGVRVKEGRYNQFLHPHALLIEIGGVNNTFAEAAAAAALFADVLADVLWEEYAGEDKPASP</sequence>
<dbReference type="PROSITE" id="PS51257">
    <property type="entry name" value="PROKAR_LIPOPROTEIN"/>
    <property type="match status" value="1"/>
</dbReference>
<dbReference type="AlphaFoldDB" id="A0A3N5APG2"/>
<dbReference type="InterPro" id="IPR010897">
    <property type="entry name" value="Spore_II_P"/>
</dbReference>
<dbReference type="Proteomes" id="UP000282654">
    <property type="component" value="Unassembled WGS sequence"/>
</dbReference>
<accession>A0A3N5APG2</accession>
<dbReference type="EMBL" id="RKRE01000002">
    <property type="protein sequence ID" value="RPF46707.1"/>
    <property type="molecule type" value="Genomic_DNA"/>
</dbReference>
<dbReference type="Pfam" id="PF07454">
    <property type="entry name" value="SpoIIP"/>
    <property type="match status" value="1"/>
</dbReference>
<dbReference type="RefSeq" id="WP_170157717.1">
    <property type="nucleotide sequence ID" value="NZ_RKRE01000002.1"/>
</dbReference>
<proteinExistence type="predicted"/>